<dbReference type="Gene3D" id="3.40.50.1820">
    <property type="entry name" value="alpha/beta hydrolase"/>
    <property type="match status" value="1"/>
</dbReference>
<proteinExistence type="predicted"/>
<keyword evidence="2" id="KW-1185">Reference proteome</keyword>
<organism evidence="1 2">
    <name type="scientific">Candidatus Rhodobacter oscarellae</name>
    <dbReference type="NCBI Taxonomy" id="1675527"/>
    <lineage>
        <taxon>Bacteria</taxon>
        <taxon>Pseudomonadati</taxon>
        <taxon>Pseudomonadota</taxon>
        <taxon>Alphaproteobacteria</taxon>
        <taxon>Rhodobacterales</taxon>
        <taxon>Rhodobacter group</taxon>
        <taxon>Rhodobacter</taxon>
    </lineage>
</organism>
<dbReference type="STRING" id="1675527.AIOL_003591"/>
<dbReference type="AlphaFoldDB" id="A0A0J9GYT4"/>
<protein>
    <recommendedName>
        <fullName evidence="3">3-oxoadipate enol-lactonase</fullName>
    </recommendedName>
</protein>
<dbReference type="SUPFAM" id="SSF53474">
    <property type="entry name" value="alpha/beta-Hydrolases"/>
    <property type="match status" value="1"/>
</dbReference>
<dbReference type="InterPro" id="IPR029058">
    <property type="entry name" value="AB_hydrolase_fold"/>
</dbReference>
<reference evidence="1 2" key="1">
    <citation type="submission" date="2015-06" db="EMBL/GenBank/DDBJ databases">
        <title>Draft genome sequence of an Alphaproteobacteria species associated to the Mediterranean sponge Oscarella lobularis.</title>
        <authorList>
            <person name="Jourda C."/>
            <person name="Santini S."/>
            <person name="Claverie J.-M."/>
        </authorList>
    </citation>
    <scope>NUCLEOTIDE SEQUENCE [LARGE SCALE GENOMIC DNA]</scope>
    <source>
        <strain evidence="1">IGS</strain>
    </source>
</reference>
<dbReference type="PATRIC" id="fig|1675527.3.peg.3760"/>
<evidence type="ECO:0000313" key="2">
    <source>
        <dbReference type="Proteomes" id="UP000037178"/>
    </source>
</evidence>
<dbReference type="EMBL" id="LFTY01000002">
    <property type="protein sequence ID" value="KMW58613.1"/>
    <property type="molecule type" value="Genomic_DNA"/>
</dbReference>
<dbReference type="Proteomes" id="UP000037178">
    <property type="component" value="Unassembled WGS sequence"/>
</dbReference>
<evidence type="ECO:0008006" key="3">
    <source>
        <dbReference type="Google" id="ProtNLM"/>
    </source>
</evidence>
<sequence length="40" mass="4171">MGSCPPLTVLEDAGHIPHIEDPAAFNAALVSTLQSLRNSP</sequence>
<name>A0A0J9GYT4_9RHOB</name>
<accession>A0A0J9GYT4</accession>
<comment type="caution">
    <text evidence="1">The sequence shown here is derived from an EMBL/GenBank/DDBJ whole genome shotgun (WGS) entry which is preliminary data.</text>
</comment>
<gene>
    <name evidence="1" type="ORF">AIOL_003591</name>
</gene>
<evidence type="ECO:0000313" key="1">
    <source>
        <dbReference type="EMBL" id="KMW58613.1"/>
    </source>
</evidence>